<reference evidence="14 15" key="1">
    <citation type="journal article" date="2021" name="Sci. Rep.">
        <title>Genome sequencing of the multicellular alga Astrephomene provides insights into convergent evolution of germ-soma differentiation.</title>
        <authorList>
            <person name="Yamashita S."/>
            <person name="Yamamoto K."/>
            <person name="Matsuzaki R."/>
            <person name="Suzuki S."/>
            <person name="Yamaguchi H."/>
            <person name="Hirooka S."/>
            <person name="Minakuchi Y."/>
            <person name="Miyagishima S."/>
            <person name="Kawachi M."/>
            <person name="Toyoda A."/>
            <person name="Nozaki H."/>
        </authorList>
    </citation>
    <scope>NUCLEOTIDE SEQUENCE [LARGE SCALE GENOMIC DNA]</scope>
    <source>
        <strain evidence="14 15">NIES-4017</strain>
    </source>
</reference>
<keyword evidence="3 11" id="KW-0963">Cytoplasm</keyword>
<comment type="caution">
    <text evidence="14">The sequence shown here is derived from an EMBL/GenBank/DDBJ whole genome shotgun (WGS) entry which is preliminary data.</text>
</comment>
<keyword evidence="9" id="KW-0175">Coiled coil</keyword>
<gene>
    <name evidence="14" type="ORF">Agub_g8788</name>
</gene>
<evidence type="ECO:0000256" key="7">
    <source>
        <dbReference type="ARBA" id="ARBA00022801"/>
    </source>
</evidence>
<dbReference type="PROSITE" id="PS50088">
    <property type="entry name" value="ANK_REPEAT"/>
    <property type="match status" value="1"/>
</dbReference>
<keyword evidence="8 10" id="KW-0040">ANK repeat</keyword>
<evidence type="ECO:0000313" key="14">
    <source>
        <dbReference type="EMBL" id="GFR47196.1"/>
    </source>
</evidence>
<feature type="compositionally biased region" description="Low complexity" evidence="12">
    <location>
        <begin position="698"/>
        <end position="709"/>
    </location>
</feature>
<feature type="active site" evidence="11">
    <location>
        <position position="277"/>
    </location>
</feature>
<feature type="compositionally biased region" description="Polar residues" evidence="12">
    <location>
        <begin position="710"/>
        <end position="719"/>
    </location>
</feature>
<feature type="region of interest" description="Disordered" evidence="12">
    <location>
        <begin position="412"/>
        <end position="449"/>
    </location>
</feature>
<dbReference type="InterPro" id="IPR002110">
    <property type="entry name" value="Ankyrin_rpt"/>
</dbReference>
<dbReference type="Gene3D" id="1.25.40.20">
    <property type="entry name" value="Ankyrin repeat-containing domain"/>
    <property type="match status" value="1"/>
</dbReference>
<evidence type="ECO:0000256" key="5">
    <source>
        <dbReference type="ARBA" id="ARBA00022737"/>
    </source>
</evidence>
<name>A0AAD3HNM5_9CHLO</name>
<keyword evidence="5" id="KW-0677">Repeat</keyword>
<feature type="region of interest" description="Disordered" evidence="12">
    <location>
        <begin position="464"/>
        <end position="528"/>
    </location>
</feature>
<feature type="region of interest" description="Disordered" evidence="12">
    <location>
        <begin position="561"/>
        <end position="607"/>
    </location>
</feature>
<evidence type="ECO:0000259" key="13">
    <source>
        <dbReference type="PROSITE" id="PS52044"/>
    </source>
</evidence>
<keyword evidence="7 11" id="KW-0378">Hydrolase</keyword>
<dbReference type="Pfam" id="PF18826">
    <property type="entry name" value="bVLRF1"/>
    <property type="match status" value="1"/>
</dbReference>
<feature type="compositionally biased region" description="Low complexity" evidence="12">
    <location>
        <begin position="661"/>
        <end position="689"/>
    </location>
</feature>
<evidence type="ECO:0000256" key="6">
    <source>
        <dbReference type="ARBA" id="ARBA00022759"/>
    </source>
</evidence>
<dbReference type="EMBL" id="BMAR01000017">
    <property type="protein sequence ID" value="GFR47196.1"/>
    <property type="molecule type" value="Genomic_DNA"/>
</dbReference>
<evidence type="ECO:0000256" key="2">
    <source>
        <dbReference type="ARBA" id="ARBA00009262"/>
    </source>
</evidence>
<feature type="compositionally biased region" description="Acidic residues" evidence="12">
    <location>
        <begin position="124"/>
        <end position="135"/>
    </location>
</feature>
<dbReference type="Proteomes" id="UP001054857">
    <property type="component" value="Unassembled WGS sequence"/>
</dbReference>
<comment type="subcellular location">
    <subcellularLocation>
        <location evidence="1">Cytoplasm</location>
    </subcellularLocation>
</comment>
<evidence type="ECO:0000256" key="4">
    <source>
        <dbReference type="ARBA" id="ARBA00022722"/>
    </source>
</evidence>
<evidence type="ECO:0000256" key="3">
    <source>
        <dbReference type="ARBA" id="ARBA00022490"/>
    </source>
</evidence>
<evidence type="ECO:0000313" key="15">
    <source>
        <dbReference type="Proteomes" id="UP001054857"/>
    </source>
</evidence>
<dbReference type="SUPFAM" id="SSF48403">
    <property type="entry name" value="Ankyrin repeat"/>
    <property type="match status" value="1"/>
</dbReference>
<protein>
    <recommendedName>
        <fullName evidence="13">VLRF1 domain-containing protein</fullName>
    </recommendedName>
</protein>
<dbReference type="Pfam" id="PF00023">
    <property type="entry name" value="Ank"/>
    <property type="match status" value="1"/>
</dbReference>
<accession>A0AAD3HNM5</accession>
<organism evidence="14 15">
    <name type="scientific">Astrephomene gubernaculifera</name>
    <dbReference type="NCBI Taxonomy" id="47775"/>
    <lineage>
        <taxon>Eukaryota</taxon>
        <taxon>Viridiplantae</taxon>
        <taxon>Chlorophyta</taxon>
        <taxon>core chlorophytes</taxon>
        <taxon>Chlorophyceae</taxon>
        <taxon>CS clade</taxon>
        <taxon>Chlamydomonadales</taxon>
        <taxon>Astrephomenaceae</taxon>
        <taxon>Astrephomene</taxon>
    </lineage>
</organism>
<feature type="compositionally biased region" description="Gly residues" evidence="12">
    <location>
        <begin position="643"/>
        <end position="660"/>
    </location>
</feature>
<dbReference type="PROSITE" id="PS50297">
    <property type="entry name" value="ANK_REP_REGION"/>
    <property type="match status" value="1"/>
</dbReference>
<dbReference type="PANTHER" id="PTHR16036">
    <property type="entry name" value="ANKYRIN REPEAT AND ZINC FINGER DOMAIN-CONTAINING PROTEIN 1"/>
    <property type="match status" value="1"/>
</dbReference>
<evidence type="ECO:0000256" key="8">
    <source>
        <dbReference type="ARBA" id="ARBA00023043"/>
    </source>
</evidence>
<comment type="similarity">
    <text evidence="2 11">Belongs to the ANKZF1/VMS1 family.</text>
</comment>
<proteinExistence type="inferred from homology"/>
<dbReference type="GO" id="GO:0004519">
    <property type="term" value="F:endonuclease activity"/>
    <property type="evidence" value="ECO:0007669"/>
    <property type="project" value="UniProtKB-KW"/>
</dbReference>
<dbReference type="AlphaFoldDB" id="A0AAD3HNM5"/>
<evidence type="ECO:0000256" key="11">
    <source>
        <dbReference type="PROSITE-ProRule" id="PRU01389"/>
    </source>
</evidence>
<feature type="compositionally biased region" description="Pro residues" evidence="12">
    <location>
        <begin position="424"/>
        <end position="434"/>
    </location>
</feature>
<keyword evidence="4 11" id="KW-0540">Nuclease</keyword>
<feature type="compositionally biased region" description="Basic and acidic residues" evidence="12">
    <location>
        <begin position="492"/>
        <end position="516"/>
    </location>
</feature>
<dbReference type="GO" id="GO:0036503">
    <property type="term" value="P:ERAD pathway"/>
    <property type="evidence" value="ECO:0007669"/>
    <property type="project" value="TreeGrafter"/>
</dbReference>
<dbReference type="InterPro" id="IPR041175">
    <property type="entry name" value="VLRF1/Vms1"/>
</dbReference>
<feature type="compositionally biased region" description="Low complexity" evidence="12">
    <location>
        <begin position="464"/>
        <end position="479"/>
    </location>
</feature>
<comment type="domain">
    <text evidence="11">The VLRF1 domain mediates binding to the 60S ribosomal subunit.</text>
</comment>
<sequence length="719" mass="74102">MTIVGYLFGLSPNFFDSAVVPGEAASEAASSQAIQQLPAASSNQPRLASAAAWRESGATCLTCGIGIGCPGFESPQEQRQHFKTDWHRYNVKRRLAKQPAVSEEQFERILEQGTEVSISGSESDSSEEESDEDEAGGAAGDGGEGGAAGRQRRKRGQQQQQAAAIPRVTFQAADGSLFSVWRCLLRQDHVKAPADQPSTPPQLLGELRRLRAGAGCWMVVLLRGGHFAATVFKAREGRVAPQAPKTQADPEGMEGLEVVAHKTFHRYVVRAKAGGKQSSKDATGKFARSAGSRLRRYNEVALERDVQELLASWSAHIASADLIFVHAPASNARSLFSEGQTALLQSNPRLRRVPFVTHRPTFSETKRVMRLLCAVFRPEAAEQLLQLQAQRAEEETTEAAAAAAAAAEALAAASLDATSSQQPSPSPSPPPPPSTTAEATYANKDGSAGPSAAAAAAAAAAGSPEDLTAAPSTAAPAASGGPGESPLHKASKAGDSERVRRLLEAGHDPCVRDAKGRTAYGLAADKDTRDAFRRFMAQQPDRWDYSTSGIPSPLTDEMEAAQSAKKAAHKAKLKAKDAERKAAKAAAASSEGAGGSSGGAAAGAARKQQAVEDEIALAVAEAAAIAAKLNASSKASSSSSGAARGGGAGKVGGGGGGGKAGKSATGGSARAAASSAAAAAAAAAPPSAEELARRREVMAAAAEARMRALSQASQQQKLW</sequence>
<feature type="compositionally biased region" description="Gly residues" evidence="12">
    <location>
        <begin position="137"/>
        <end position="148"/>
    </location>
</feature>
<feature type="region of interest" description="Disordered" evidence="12">
    <location>
        <begin position="630"/>
        <end position="719"/>
    </location>
</feature>
<dbReference type="InterPro" id="IPR036770">
    <property type="entry name" value="Ankyrin_rpt-contain_sf"/>
</dbReference>
<dbReference type="GO" id="GO:0005737">
    <property type="term" value="C:cytoplasm"/>
    <property type="evidence" value="ECO:0007669"/>
    <property type="project" value="UniProtKB-SubCell"/>
</dbReference>
<evidence type="ECO:0000256" key="10">
    <source>
        <dbReference type="PROSITE-ProRule" id="PRU00023"/>
    </source>
</evidence>
<dbReference type="GO" id="GO:0016787">
    <property type="term" value="F:hydrolase activity"/>
    <property type="evidence" value="ECO:0007669"/>
    <property type="project" value="UniProtKB-KW"/>
</dbReference>
<evidence type="ECO:0000256" key="12">
    <source>
        <dbReference type="SAM" id="MobiDB-lite"/>
    </source>
</evidence>
<feature type="compositionally biased region" description="Low complexity" evidence="12">
    <location>
        <begin position="412"/>
        <end position="423"/>
    </location>
</feature>
<feature type="compositionally biased region" description="Low complexity" evidence="12">
    <location>
        <begin position="630"/>
        <end position="642"/>
    </location>
</feature>
<keyword evidence="15" id="KW-1185">Reference proteome</keyword>
<keyword evidence="6 11" id="KW-0255">Endonuclease</keyword>
<evidence type="ECO:0000256" key="9">
    <source>
        <dbReference type="ARBA" id="ARBA00023054"/>
    </source>
</evidence>
<dbReference type="PROSITE" id="PS52044">
    <property type="entry name" value="VLRF1"/>
    <property type="match status" value="1"/>
</dbReference>
<feature type="domain" description="VLRF1" evidence="13">
    <location>
        <begin position="213"/>
        <end position="375"/>
    </location>
</feature>
<dbReference type="PANTHER" id="PTHR16036:SF2">
    <property type="entry name" value="TRNA ENDONUCLEASE ANKZF1"/>
    <property type="match status" value="1"/>
</dbReference>
<feature type="region of interest" description="Disordered" evidence="12">
    <location>
        <begin position="111"/>
        <end position="166"/>
    </location>
</feature>
<feature type="repeat" description="ANK" evidence="10">
    <location>
        <begin position="482"/>
        <end position="514"/>
    </location>
</feature>
<evidence type="ECO:0000256" key="1">
    <source>
        <dbReference type="ARBA" id="ARBA00004496"/>
    </source>
</evidence>
<dbReference type="InterPro" id="IPR047139">
    <property type="entry name" value="ANKZ1/VMS1"/>
</dbReference>
<feature type="compositionally biased region" description="Gly residues" evidence="12">
    <location>
        <begin position="592"/>
        <end position="601"/>
    </location>
</feature>